<evidence type="ECO:0000256" key="5">
    <source>
        <dbReference type="ARBA" id="ARBA00022989"/>
    </source>
</evidence>
<evidence type="ECO:0000313" key="11">
    <source>
        <dbReference type="EMBL" id="MFD0930545.1"/>
    </source>
</evidence>
<name>A0ABW3GN40_9PROT</name>
<dbReference type="Proteomes" id="UP001597106">
    <property type="component" value="Unassembled WGS sequence"/>
</dbReference>
<reference evidence="12" key="1">
    <citation type="journal article" date="2019" name="Int. J. Syst. Evol. Microbiol.">
        <title>The Global Catalogue of Microorganisms (GCM) 10K type strain sequencing project: providing services to taxonomists for standard genome sequencing and annotation.</title>
        <authorList>
            <consortium name="The Broad Institute Genomics Platform"/>
            <consortium name="The Broad Institute Genome Sequencing Center for Infectious Disease"/>
            <person name="Wu L."/>
            <person name="Ma J."/>
        </authorList>
    </citation>
    <scope>NUCLEOTIDE SEQUENCE [LARGE SCALE GENOMIC DNA]</scope>
    <source>
        <strain evidence="12">CCUG 59685</strain>
    </source>
</reference>
<evidence type="ECO:0000256" key="10">
    <source>
        <dbReference type="SAM" id="Phobius"/>
    </source>
</evidence>
<sequence>MIWLVLIIAGLFETAWAIGLKYTEGFTKFWPSFWTIVTMVISVWLLGVCVKQLPVGTAYAVWVGIGAVGTVIGGIWLFNEPVSPLRIFSLCMIMAGIIGLKLAAH</sequence>
<gene>
    <name evidence="11" type="primary">sugE</name>
    <name evidence="11" type="ORF">ACFQ1T_12235</name>
</gene>
<evidence type="ECO:0000256" key="7">
    <source>
        <dbReference type="ARBA" id="ARBA00038151"/>
    </source>
</evidence>
<dbReference type="Pfam" id="PF00893">
    <property type="entry name" value="Multi_Drug_Res"/>
    <property type="match status" value="1"/>
</dbReference>
<evidence type="ECO:0000256" key="4">
    <source>
        <dbReference type="ARBA" id="ARBA00022692"/>
    </source>
</evidence>
<dbReference type="PANTHER" id="PTHR30561">
    <property type="entry name" value="SMR FAMILY PROTON-DEPENDENT DRUG EFFLUX TRANSPORTER SUGE"/>
    <property type="match status" value="1"/>
</dbReference>
<dbReference type="SUPFAM" id="SSF103481">
    <property type="entry name" value="Multidrug resistance efflux transporter EmrE"/>
    <property type="match status" value="1"/>
</dbReference>
<keyword evidence="3" id="KW-1003">Cell membrane</keyword>
<feature type="transmembrane region" description="Helical" evidence="10">
    <location>
        <begin position="57"/>
        <end position="78"/>
    </location>
</feature>
<keyword evidence="2" id="KW-0813">Transport</keyword>
<protein>
    <recommendedName>
        <fullName evidence="8">Guanidinium exporter</fullName>
    </recommendedName>
</protein>
<evidence type="ECO:0000256" key="6">
    <source>
        <dbReference type="ARBA" id="ARBA00023136"/>
    </source>
</evidence>
<evidence type="ECO:0000256" key="8">
    <source>
        <dbReference type="ARBA" id="ARBA00039168"/>
    </source>
</evidence>
<evidence type="ECO:0000256" key="3">
    <source>
        <dbReference type="ARBA" id="ARBA00022475"/>
    </source>
</evidence>
<comment type="caution">
    <text evidence="11">The sequence shown here is derived from an EMBL/GenBank/DDBJ whole genome shotgun (WGS) entry which is preliminary data.</text>
</comment>
<proteinExistence type="inferred from homology"/>
<keyword evidence="5 10" id="KW-1133">Transmembrane helix</keyword>
<evidence type="ECO:0000256" key="1">
    <source>
        <dbReference type="ARBA" id="ARBA00004651"/>
    </source>
</evidence>
<dbReference type="EMBL" id="JBHTJW010000003">
    <property type="protein sequence ID" value="MFD0930545.1"/>
    <property type="molecule type" value="Genomic_DNA"/>
</dbReference>
<keyword evidence="6 10" id="KW-0472">Membrane</keyword>
<dbReference type="RefSeq" id="WP_194747328.1">
    <property type="nucleotide sequence ID" value="NZ_JBHTJW010000003.1"/>
</dbReference>
<evidence type="ECO:0000256" key="9">
    <source>
        <dbReference type="RuleBase" id="RU003942"/>
    </source>
</evidence>
<dbReference type="PANTHER" id="PTHR30561:SF0">
    <property type="entry name" value="GUANIDINIUM EXPORTER"/>
    <property type="match status" value="1"/>
</dbReference>
<dbReference type="InterPro" id="IPR037185">
    <property type="entry name" value="EmrE-like"/>
</dbReference>
<comment type="subcellular location">
    <subcellularLocation>
        <location evidence="1 9">Cell membrane</location>
        <topology evidence="1 9">Multi-pass membrane protein</topology>
    </subcellularLocation>
</comment>
<feature type="transmembrane region" description="Helical" evidence="10">
    <location>
        <begin position="33"/>
        <end position="50"/>
    </location>
</feature>
<dbReference type="NCBIfam" id="NF008512">
    <property type="entry name" value="PRK11431.1"/>
    <property type="match status" value="1"/>
</dbReference>
<keyword evidence="4 9" id="KW-0812">Transmembrane</keyword>
<comment type="similarity">
    <text evidence="7">Belongs to the drug/metabolite transporter (DMT) superfamily. Small multidrug resistance (SMR) (TC 2.A.7.1) family. Gdx/SugE subfamily.</text>
</comment>
<dbReference type="Gene3D" id="1.10.3730.20">
    <property type="match status" value="1"/>
</dbReference>
<accession>A0ABW3GN40</accession>
<keyword evidence="12" id="KW-1185">Reference proteome</keyword>
<organism evidence="11 12">
    <name type="scientific">Methylophilus glucosoxydans</name>
    <dbReference type="NCBI Taxonomy" id="752553"/>
    <lineage>
        <taxon>Bacteria</taxon>
        <taxon>Pseudomonadati</taxon>
        <taxon>Pseudomonadota</taxon>
        <taxon>Betaproteobacteria</taxon>
        <taxon>Nitrosomonadales</taxon>
        <taxon>Methylophilaceae</taxon>
        <taxon>Methylophilus</taxon>
    </lineage>
</organism>
<evidence type="ECO:0000313" key="12">
    <source>
        <dbReference type="Proteomes" id="UP001597106"/>
    </source>
</evidence>
<dbReference type="InterPro" id="IPR045324">
    <property type="entry name" value="Small_multidrug_res"/>
</dbReference>
<evidence type="ECO:0000256" key="2">
    <source>
        <dbReference type="ARBA" id="ARBA00022448"/>
    </source>
</evidence>
<feature type="transmembrane region" description="Helical" evidence="10">
    <location>
        <begin position="84"/>
        <end position="104"/>
    </location>
</feature>
<dbReference type="InterPro" id="IPR000390">
    <property type="entry name" value="Small_drug/metabolite_transptr"/>
</dbReference>